<comment type="caution">
    <text evidence="2">The sequence shown here is derived from an EMBL/GenBank/DDBJ whole genome shotgun (WGS) entry which is preliminary data.</text>
</comment>
<name>A0AAW1ID15_POPJA</name>
<reference evidence="2 3" key="1">
    <citation type="journal article" date="2024" name="BMC Genomics">
        <title>De novo assembly and annotation of Popillia japonica's genome with initial clues to its potential as an invasive pest.</title>
        <authorList>
            <person name="Cucini C."/>
            <person name="Boschi S."/>
            <person name="Funari R."/>
            <person name="Cardaioli E."/>
            <person name="Iannotti N."/>
            <person name="Marturano G."/>
            <person name="Paoli F."/>
            <person name="Bruttini M."/>
            <person name="Carapelli A."/>
            <person name="Frati F."/>
            <person name="Nardi F."/>
        </authorList>
    </citation>
    <scope>NUCLEOTIDE SEQUENCE [LARGE SCALE GENOMIC DNA]</scope>
    <source>
        <strain evidence="2">DMR45628</strain>
    </source>
</reference>
<evidence type="ECO:0000313" key="2">
    <source>
        <dbReference type="EMBL" id="KAK9687147.1"/>
    </source>
</evidence>
<feature type="region of interest" description="Disordered" evidence="1">
    <location>
        <begin position="1"/>
        <end position="25"/>
    </location>
</feature>
<sequence>MVLTRSEPESFHSIPADELMSAPSHPVYSCSRPALSASASHTLLNELSPAPKSTSSGQIRNKKSTTSGSQILTSPFIKEIKPQYQAKNEKLNRKSLRLRKQVNVKLVTTTTKNMPTFSRRWLLRG</sequence>
<dbReference type="AlphaFoldDB" id="A0AAW1ID15"/>
<evidence type="ECO:0000313" key="3">
    <source>
        <dbReference type="Proteomes" id="UP001458880"/>
    </source>
</evidence>
<feature type="compositionally biased region" description="Basic and acidic residues" evidence="1">
    <location>
        <begin position="1"/>
        <end position="10"/>
    </location>
</feature>
<feature type="region of interest" description="Disordered" evidence="1">
    <location>
        <begin position="46"/>
        <end position="70"/>
    </location>
</feature>
<organism evidence="2 3">
    <name type="scientific">Popillia japonica</name>
    <name type="common">Japanese beetle</name>
    <dbReference type="NCBI Taxonomy" id="7064"/>
    <lineage>
        <taxon>Eukaryota</taxon>
        <taxon>Metazoa</taxon>
        <taxon>Ecdysozoa</taxon>
        <taxon>Arthropoda</taxon>
        <taxon>Hexapoda</taxon>
        <taxon>Insecta</taxon>
        <taxon>Pterygota</taxon>
        <taxon>Neoptera</taxon>
        <taxon>Endopterygota</taxon>
        <taxon>Coleoptera</taxon>
        <taxon>Polyphaga</taxon>
        <taxon>Scarabaeiformia</taxon>
        <taxon>Scarabaeidae</taxon>
        <taxon>Rutelinae</taxon>
        <taxon>Popillia</taxon>
    </lineage>
</organism>
<protein>
    <submittedName>
        <fullName evidence="2">Uncharacterized protein</fullName>
    </submittedName>
</protein>
<dbReference type="EMBL" id="JASPKY010000659">
    <property type="protein sequence ID" value="KAK9687147.1"/>
    <property type="molecule type" value="Genomic_DNA"/>
</dbReference>
<accession>A0AAW1ID15</accession>
<keyword evidence="3" id="KW-1185">Reference proteome</keyword>
<proteinExistence type="predicted"/>
<dbReference type="Proteomes" id="UP001458880">
    <property type="component" value="Unassembled WGS sequence"/>
</dbReference>
<gene>
    <name evidence="2" type="ORF">QE152_g36661</name>
</gene>
<evidence type="ECO:0000256" key="1">
    <source>
        <dbReference type="SAM" id="MobiDB-lite"/>
    </source>
</evidence>